<evidence type="ECO:0000259" key="3">
    <source>
        <dbReference type="SMART" id="SM00912"/>
    </source>
</evidence>
<keyword evidence="2" id="KW-0732">Signal</keyword>
<evidence type="ECO:0000256" key="1">
    <source>
        <dbReference type="SAM" id="MobiDB-lite"/>
    </source>
</evidence>
<dbReference type="SMART" id="SM00912">
    <property type="entry name" value="Haemagg_act"/>
    <property type="match status" value="1"/>
</dbReference>
<dbReference type="SUPFAM" id="SSF51126">
    <property type="entry name" value="Pectin lyase-like"/>
    <property type="match status" value="1"/>
</dbReference>
<feature type="domain" description="Filamentous haemagglutinin FhaB/tRNA nuclease CdiA-like TPS" evidence="3">
    <location>
        <begin position="148"/>
        <end position="271"/>
    </location>
</feature>
<reference evidence="4 5" key="1">
    <citation type="submission" date="2018-03" db="EMBL/GenBank/DDBJ databases">
        <title>Whole genome analyses suggest that Burkholderia sensu lato contains two further novel genera in the rhizoxinica-symbiotica group Mycetohabitans gen. nov., and Trinickia gen. nov.: implications for the evolution of diazotrophy and nodulation in the Burkholderiaceae.</title>
        <authorList>
            <person name="Estrada De Los Santos P."/>
            <person name="Palmer M."/>
            <person name="Chavez-Ramirez B."/>
            <person name="Steenkamp E.T."/>
            <person name="Hirsch A.M."/>
            <person name="Manyaka P."/>
            <person name="Maluk M."/>
            <person name="Lafos M."/>
            <person name="Crook M."/>
            <person name="Gross E."/>
            <person name="Simon M.F."/>
            <person name="Bueno Dos Reis Junior F."/>
            <person name="Poole P.S."/>
            <person name="Venter S.N."/>
            <person name="James E.K."/>
        </authorList>
    </citation>
    <scope>NUCLEOTIDE SEQUENCE [LARGE SCALE GENOMIC DNA]</scope>
    <source>
        <strain evidence="4 5">JPY-366</strain>
    </source>
</reference>
<accession>A0A2T3Y141</accession>
<feature type="chain" id="PRO_5015685213" evidence="2">
    <location>
        <begin position="44"/>
        <end position="4282"/>
    </location>
</feature>
<dbReference type="PANTHER" id="PTHR12338">
    <property type="entry name" value="AUTOTRANSPORTER"/>
    <property type="match status" value="1"/>
</dbReference>
<feature type="signal peptide" evidence="2">
    <location>
        <begin position="1"/>
        <end position="43"/>
    </location>
</feature>
<dbReference type="NCBIfam" id="TIGR01901">
    <property type="entry name" value="adhes_NPXG"/>
    <property type="match status" value="1"/>
</dbReference>
<dbReference type="Gene3D" id="2.160.20.10">
    <property type="entry name" value="Single-stranded right-handed beta-helix, Pectin lyase-like"/>
    <property type="match status" value="1"/>
</dbReference>
<feature type="region of interest" description="Disordered" evidence="1">
    <location>
        <begin position="3663"/>
        <end position="3686"/>
    </location>
</feature>
<dbReference type="Proteomes" id="UP000240638">
    <property type="component" value="Unassembled WGS sequence"/>
</dbReference>
<organism evidence="4 5">
    <name type="scientific">Trinickia symbiotica</name>
    <dbReference type="NCBI Taxonomy" id="863227"/>
    <lineage>
        <taxon>Bacteria</taxon>
        <taxon>Pseudomonadati</taxon>
        <taxon>Pseudomonadota</taxon>
        <taxon>Betaproteobacteria</taxon>
        <taxon>Burkholderiales</taxon>
        <taxon>Burkholderiaceae</taxon>
        <taxon>Trinickia</taxon>
    </lineage>
</organism>
<dbReference type="PANTHER" id="PTHR12338:SF5">
    <property type="entry name" value="ANTIGEN 43-RELATED"/>
    <property type="match status" value="1"/>
</dbReference>
<name>A0A2T3Y141_9BURK</name>
<dbReference type="InterPro" id="IPR012334">
    <property type="entry name" value="Pectin_lyas_fold"/>
</dbReference>
<protein>
    <submittedName>
        <fullName evidence="4">Filamentous hemagglutinin</fullName>
    </submittedName>
</protein>
<dbReference type="Pfam" id="PF12545">
    <property type="entry name" value="DUF3739"/>
    <property type="match status" value="1"/>
</dbReference>
<gene>
    <name evidence="4" type="ORF">C9I57_01235</name>
</gene>
<sequence length="4282" mass="427763">MAARARVQQELVHSPAVLRSKLRPLCQALALMLTAGVTAHAQAAGIVNLGQATRTAAGGAGGGGGAGVTNLGVSPQQALQASQPSIVNLGHAAQAIAAQITAQQSAAAAAAATASNVPNGLAPGGLQVAPGVTFVNDNNGNPVSQNTDTKNPVLWLNAYGPQQSVDSNGHVTVDITQTGQNAVLTWQTMNVGKQTTLNFDQSAGTQTNGANNWTVLNRINDPSGRPSQILGNMTAQGAVYVINRNGILFGAGSQVNVHSLVASSLDLLNMNNKPVQSGSDIALSNQQFLSGLASPESSNWMGTGNANTNAPNVLLGLGNQASVSSSNSYPMPGDVTIEQGASITTRANGTASDGGFVLIAAPNVSNAGHITATAGQVVLAAGVGVSLKPNPTSPQVLLPELSGQLVTGSGLQQKDVTPAGTLTNTGLVEADRGNINLLGSTVAQNGVVGVTTSVNTPGTITISTVDEYLSNNPLGNSYTAGGTQVQFSAGGNGGAAATPYRAGLLSFGPNSVTAVMPDADGQTVTSSPGTTFTAGSISMTGGSVWFQGGSLIEAPGSKVSVVALTPANLTSGIPLFPSQPPGDTAVPGRIYLDSGATIDVSGLANIELPIAQTLITIPRIGQNELADSPLLRNGFLYGLKNVVVDSTLSGTRSDGVQWVGSPILNLSGYVNLIPRTVDQLLTNGGTIVLSGDQVMTAAGSFMNLNGGYVHYLGGTVSTTRLVDANGAIVPIGSASPYDTYVGIAGAFTETHPRWGVTKTWYNPLEAGGVYEPDYIVGGNAGTLDLFATSALVLDGDISAQAFAGSKQVQNNSQPTGGTFNLGTDPAANQLLFTAGNLAGLTQGVNTNTGGESGLVILQDDAPQLTSLSSAFSIDTPLNTVALGGLSSTDPNNVLATTVVPASTLNAGGFAALNVTEDTNGGRGFVVASGTQLKLQPGGTIKFGGTLSSALVEGTLIVPSGAISISAGGDITVGPNALISTAGQWVNNDLRSAAGTTPGGSEYINGGSVTLSATGSIDLQPGSVIDVSGGGELQANGQLLMSNGIPAGKGGSVSLITYANQTGFPAVLPTDDHLKMDGTIRSFGFAGGGTLTVQAPGFQIGGDPAAAPAWALTLPTDFFAHQGFGKYVLNALFDASVAPGAVVDVTQQNLIPNVPALQQAASGADLLSSGLTTVGTLDAYHRQATNFVMTGGGYLAWQTADQNGINQPIRAYDGVTGGVSIGQGASILGDAGASIGLGSPTQVTVLGSLVAPGGSITLSADSLNAGPFEQSGQYQSTGSNGITSTSKSVWLGPDAVLDVSGVALTNPLAAPVKNGLTTITPNTGKVLPGGSVTISDDSGYVVAQAGSLINVSGTATKFDQLQANGGYASQPVWSDAGSITLAASSGLYFDGTLKAQAGAAQAQGGTLAILPEAYTVSAFEVGGASVSLPGATALIIQQSGNLVPMGLSPGQDIVGLVGNPPKATSTSPTVYQPKGVLQFAADRLAGSGITTLELANQNALNVSRVGMVPIAFAGHVDLTLGRAVIVNAGQIAALGSGQLSDLLPSVDFVTGQPQAAKQTISSLLSSESTATQTGTDVTIDAPYVAFVGPTVDTGYATTVMSPVQAQGDGTLNVKASFIDLKNQIQLNNFGQATFTSSGDIRLSSTNLGQVAGRALEPGELFTPGNLTFKAADLYPATGSTFILDAAGPSPTTITFATNGASGVPLSAGGTLLVDATDIVQGGTVRAPSGTLVFGVGDPTASATQSQFNNLTLVPTESVTFASGSLTSVSNDGRIIPYGTTVDGVEWQFNPVAGNTRADLTAPPAKFISANGSSVALNAGATIDLSGGGNLQAEEWVAGTGGTRDVLSQYNVSYASNATGTAVPVNVGATNVYAILPGAQSPVAAYDPVFAQTVQPTTNANGTVGSTTLAAGVGQASLTSAVGQAVYLSGVPGLAPGYYTLLPGKYATLPGAYRVTVSSSTGNLAPGSSKVLPDGTVVTAGYFSDALTGSRSATPTLFNVQSGQVWQQYSQYALTSANSFFPALAASKGNVTPPLPIDGGQLVLAATKALALGAALNTAADVGGAPAEVDIASQDIEITGNGGAALPGYLQIGADALNSLNAGSLLIGGTRTATTGGVTINPIANSVVVANDAGNALSGPEVLLVTKTDTSGTDPNAVNGLQIDAGSTITANGNYPAAKDQPIAIAGDGALLRVSNGAMTTVTRTGTTGTGLLTVGAGAMLTGGQALTLDSSGSLKVDPAAVLSANAITVDGSAITFTNETGPAAASLPGFVLNPAGMAQLANAQQVILRSAGSINFVGDVDATFGNSVDLSAGSFVSNGGNVALNAQQIAFTNETGTPQGTPTTGSGTLTVNAKEIDFGTGDKIVSGFGSVSMSATGGIVGQNTGTFNFGALPVTLSAPVFLADTGSASTVQTSGTLTLGSAAGTALTRTPMGGAWSLIGGTVNDNGATVAAPAGNVSVEATTGNLTVGNGATINSAGVAKQFFDVTEYAPAGAIALTADTGTVDVQPGSTLDFSGASGGGAAGSLALSAPQQVVNLNGVVNGGAANGYAGGSFSLDTGGAANLDSLAQTLASSGVNQAIAIQTKAGNLTLSAGNMLTAHSVSLIADGGAGKQVDTTDGNITILGTINASGTAGGTIQLYGKSSVDVEGTLRAIATTDGGNTVNTAQRGGAVEIGTSAVFDPSFVDPVSGTAYNATYGYESISAATSPGPNAKYLFTGAITIGPQANIDVRGGTAGGLSGGKVSLRAPLLSNGQVPVSIDSGAQINGSRSTTVEAYAVWSTTDATTGAQHFDGIVDPAGWYDSKGHLLAGTFTAQGTSGTTFSFTPDGNGGGTLTNNATGAQAVLTGSPQDQAQLSTGVASIGFGGFDNSYFTPTTSNTNHQTFYGGQIAANSDGTATVTPGTLMNFVKNGLSTNPSLGMSFPGSASLRVAPGIELDNPSTSIINNSGNISILTNWNLGAGAPNSSGSITPAFRYLGTIAPTITLRAAGNVIADASITDGFFQNQVATILGGQAPAGGGSNTYASDLAAYASALSQDGAAVTVTYFDGSTQALTSADPLSTLSAPLSGQSSVYYDDYAQYLAAWEQYYSDVSSSKFAGHLYPNKPLANPTAVPVLTSSNAADYYGTASAPGLYLNWLNSLSTTNAATFGTPPALAFPTGITALYPSYITAYSGYLVKATNYNSRSKTSRAWNFFWAPQAPEQIAALGNSIGILPGNMPANVPTANNPLPIAFASLAGGESSSYRIVAGADLTSANPLGLQAASLFSSAGSASSSSGNIMLDGHTAYIDSNGLTLLQPTAIRTGTGSIDIAAGNDVEFLDHAAPAVIYTGGAPAAGAPQGSTATIVAANVSKAFVDTLVTASVNPDSAGDITIHAQGDISGIEDVIDSTGAISVRANQNISQFWSPWMEIGNPTGSVGATKPATQTVRTSVDFGAFDQGVMSVGGNVSVTAGGNITDLAVSLPTTWYLTNANTDNPTVNTIGGGNLSVHAGGNILSGDYFIAKGTGTITAGGLIGTDGVNYTTYNPSAGALGQGPTLSLGSVGTLLAAQDGVLNVSARQGANIGGVLDPSYAAANGDQQGYSSTSAVNVQSVTGSIDFGTLGTANSATRLVSANSILPASLNLTAFTGGITLDSASTLYPSATGQLNLIADQTIEFSNVANGSTTFGMSDADPSSMPSPAKPKQTPDVHASNALHAGDTTPARIYSLNGSIVDGILEPAGAQKDGLYDKLVTVAVDKPALIQAGQDIVNLAFQGQNLRAADVTRIVAGRDIFDTPYAGGAVPSLVLGGPGTFDVEAGRNIGPLTSQAQVYAALKTGYVPGTLTGIDAIGNANNTNLPHESANVQVLFGVGPGINDAAFISAYIDPSSTVRGVPSTTPALIAFMEQYDAGQAIDTGLNKDKQAAQQKVGTLSAGEAWKEFQALPPYVQQLFAEQVLFSVLTQVGEDYNNQSSPYHDQYARGYQAINALFPASLGYTANNLGGGTNGANKLINTGNLDMRSTTIQTQEGGNISILGPGGQALVGSTSAPPEIVNGAGQVVAGPGTQGILTLEQGDINIFTDQSVLLAQSRIFTEQGGAMTIWSSNGDINAGKGSKSVADTPEPQYVCDVNHYCTVDARGDVTGAGIATLQTIPGAPASNANLIAPRGTVDAGDAGIRVSGNLNVAALHVANVDNIQVQGKSTGIPVAQAVNTGALTAADSAASAASQMAQDIVKNSASGIGQRRWTISVQVEGFGDSADDGFRKKSRSGPTAYDSSSAVSILGFGAIGQKQQSVLSEEEQRRLGKI</sequence>
<dbReference type="InterPro" id="IPR021026">
    <property type="entry name" value="Filamn_hemagglutn_DUF3739"/>
</dbReference>
<dbReference type="InterPro" id="IPR011050">
    <property type="entry name" value="Pectin_lyase_fold/virulence"/>
</dbReference>
<dbReference type="InterPro" id="IPR008638">
    <property type="entry name" value="FhaB/CdiA-like_TPS"/>
</dbReference>
<comment type="caution">
    <text evidence="4">The sequence shown here is derived from an EMBL/GenBank/DDBJ whole genome shotgun (WGS) entry which is preliminary data.</text>
</comment>
<evidence type="ECO:0000313" key="5">
    <source>
        <dbReference type="Proteomes" id="UP000240638"/>
    </source>
</evidence>
<dbReference type="EMBL" id="PYUC01000001">
    <property type="protein sequence ID" value="PTB22442.1"/>
    <property type="molecule type" value="Genomic_DNA"/>
</dbReference>
<evidence type="ECO:0000256" key="2">
    <source>
        <dbReference type="SAM" id="SignalP"/>
    </source>
</evidence>
<evidence type="ECO:0000313" key="4">
    <source>
        <dbReference type="EMBL" id="PTB22442.1"/>
    </source>
</evidence>
<feature type="compositionally biased region" description="Low complexity" evidence="1">
    <location>
        <begin position="3666"/>
        <end position="3681"/>
    </location>
</feature>
<dbReference type="InterPro" id="IPR050909">
    <property type="entry name" value="Bact_Autotransporter_VF"/>
</dbReference>
<proteinExistence type="predicted"/>